<reference evidence="7" key="1">
    <citation type="submission" date="2021-11" db="EMBL/GenBank/DDBJ databases">
        <title>Vibrio ZSDE26 sp. nov. and Vibrio ZSDZ34 sp. nov., isolated from coastal seawater in Qingdao.</title>
        <authorList>
            <person name="Zhang P."/>
        </authorList>
    </citation>
    <scope>NUCLEOTIDE SEQUENCE</scope>
    <source>
        <strain evidence="7">ZSDZ34</strain>
    </source>
</reference>
<protein>
    <submittedName>
        <fullName evidence="7">L-methionine/branched-chain amino acid transporter</fullName>
    </submittedName>
</protein>
<dbReference type="NCBIfam" id="NF008245">
    <property type="entry name" value="PRK11021.1"/>
    <property type="match status" value="1"/>
</dbReference>
<name>A0A9X1W9L2_9VIBR</name>
<keyword evidence="2" id="KW-1003">Cell membrane</keyword>
<organism evidence="7 8">
    <name type="scientific">Vibrio gelatinilyticus</name>
    <dbReference type="NCBI Taxonomy" id="2893468"/>
    <lineage>
        <taxon>Bacteria</taxon>
        <taxon>Pseudomonadati</taxon>
        <taxon>Pseudomonadota</taxon>
        <taxon>Gammaproteobacteria</taxon>
        <taxon>Vibrionales</taxon>
        <taxon>Vibrionaceae</taxon>
        <taxon>Vibrio</taxon>
    </lineage>
</organism>
<evidence type="ECO:0000256" key="4">
    <source>
        <dbReference type="ARBA" id="ARBA00022989"/>
    </source>
</evidence>
<dbReference type="GO" id="GO:0022857">
    <property type="term" value="F:transmembrane transporter activity"/>
    <property type="evidence" value="ECO:0007669"/>
    <property type="project" value="InterPro"/>
</dbReference>
<feature type="transmembrane region" description="Helical" evidence="6">
    <location>
        <begin position="123"/>
        <end position="140"/>
    </location>
</feature>
<sequence>MNRLKKEITLSYGIAQMSTTLLGTGLFMVPAIAAGIAGQSLPWAWLILLVAVSPIALTFATLGKHFPSAGGTSYFVKKAFGRRLEKAVAWLFLSVIPVGVPAAIALAGGFAQQILPAPLSGSIASQLFVVVMLMAVNLIGSKSSGRLQSAIAVGIVVLVICCWYEANIALSDMSLPPLTQESAIPISSALAVMFWCFVGIEAFAHMGEEFKNPQRDFPIAIIVGCIIAGMVYWAFSIVVLKLGAYGTPAMDKSSVPYITTALFGSSVNWLISLMGLLACFASINLYTQGLSRMLWAQAQQYYPNGKLATLSARGVPAYATLLIGVVLVISSVIGELSGIDLEEFLKLANGVFVLVYLLAMWAGCHLLDGLSKGLAIVSLMLCVIVLLFLKWSMLYAIIIFLLFLLPKGSRSTSANCETNKGV</sequence>
<dbReference type="Pfam" id="PF13520">
    <property type="entry name" value="AA_permease_2"/>
    <property type="match status" value="1"/>
</dbReference>
<dbReference type="PANTHER" id="PTHR42770:SF13">
    <property type="entry name" value="L-METHIONINE_BRANCHED-CHAIN AMINO ACID EXPORTER YJEH"/>
    <property type="match status" value="1"/>
</dbReference>
<dbReference type="InterPro" id="IPR002293">
    <property type="entry name" value="AA/rel_permease1"/>
</dbReference>
<keyword evidence="4 6" id="KW-1133">Transmembrane helix</keyword>
<feature type="transmembrane region" description="Helical" evidence="6">
    <location>
        <begin position="315"/>
        <end position="333"/>
    </location>
</feature>
<dbReference type="AlphaFoldDB" id="A0A9X1W9L2"/>
<keyword evidence="8" id="KW-1185">Reference proteome</keyword>
<evidence type="ECO:0000313" key="7">
    <source>
        <dbReference type="EMBL" id="MCJ2376822.1"/>
    </source>
</evidence>
<comment type="subcellular location">
    <subcellularLocation>
        <location evidence="1">Cell membrane</location>
        <topology evidence="1">Multi-pass membrane protein</topology>
    </subcellularLocation>
</comment>
<dbReference type="InterPro" id="IPR050367">
    <property type="entry name" value="APC_superfamily"/>
</dbReference>
<evidence type="ECO:0000256" key="2">
    <source>
        <dbReference type="ARBA" id="ARBA00022475"/>
    </source>
</evidence>
<comment type="caution">
    <text evidence="7">The sequence shown here is derived from an EMBL/GenBank/DDBJ whole genome shotgun (WGS) entry which is preliminary data.</text>
</comment>
<dbReference type="PANTHER" id="PTHR42770">
    <property type="entry name" value="AMINO ACID TRANSPORTER-RELATED"/>
    <property type="match status" value="1"/>
</dbReference>
<feature type="transmembrane region" description="Helical" evidence="6">
    <location>
        <begin position="260"/>
        <end position="286"/>
    </location>
</feature>
<keyword evidence="3 6" id="KW-0812">Transmembrane</keyword>
<evidence type="ECO:0000256" key="6">
    <source>
        <dbReference type="SAM" id="Phobius"/>
    </source>
</evidence>
<dbReference type="Gene3D" id="1.20.1740.10">
    <property type="entry name" value="Amino acid/polyamine transporter I"/>
    <property type="match status" value="1"/>
</dbReference>
<dbReference type="PIRSF" id="PIRSF006060">
    <property type="entry name" value="AA_transporter"/>
    <property type="match status" value="1"/>
</dbReference>
<dbReference type="GO" id="GO:0005886">
    <property type="term" value="C:plasma membrane"/>
    <property type="evidence" value="ECO:0007669"/>
    <property type="project" value="UniProtKB-SubCell"/>
</dbReference>
<feature type="transmembrane region" description="Helical" evidence="6">
    <location>
        <begin position="87"/>
        <end position="111"/>
    </location>
</feature>
<dbReference type="Proteomes" id="UP001139488">
    <property type="component" value="Unassembled WGS sequence"/>
</dbReference>
<dbReference type="EMBL" id="JAJNNZ010000005">
    <property type="protein sequence ID" value="MCJ2376822.1"/>
    <property type="molecule type" value="Genomic_DNA"/>
</dbReference>
<keyword evidence="5 6" id="KW-0472">Membrane</keyword>
<accession>A0A9X1W9L2</accession>
<evidence type="ECO:0000256" key="5">
    <source>
        <dbReference type="ARBA" id="ARBA00023136"/>
    </source>
</evidence>
<proteinExistence type="predicted"/>
<feature type="transmembrane region" description="Helical" evidence="6">
    <location>
        <begin position="374"/>
        <end position="405"/>
    </location>
</feature>
<feature type="transmembrane region" description="Helical" evidence="6">
    <location>
        <begin position="12"/>
        <end position="37"/>
    </location>
</feature>
<feature type="transmembrane region" description="Helical" evidence="6">
    <location>
        <begin position="147"/>
        <end position="166"/>
    </location>
</feature>
<feature type="transmembrane region" description="Helical" evidence="6">
    <location>
        <begin position="217"/>
        <end position="240"/>
    </location>
</feature>
<evidence type="ECO:0000313" key="8">
    <source>
        <dbReference type="Proteomes" id="UP001139488"/>
    </source>
</evidence>
<evidence type="ECO:0000256" key="3">
    <source>
        <dbReference type="ARBA" id="ARBA00022692"/>
    </source>
</evidence>
<feature type="transmembrane region" description="Helical" evidence="6">
    <location>
        <begin position="186"/>
        <end position="205"/>
    </location>
</feature>
<feature type="transmembrane region" description="Helical" evidence="6">
    <location>
        <begin position="345"/>
        <end position="367"/>
    </location>
</feature>
<evidence type="ECO:0000256" key="1">
    <source>
        <dbReference type="ARBA" id="ARBA00004651"/>
    </source>
</evidence>
<feature type="transmembrane region" description="Helical" evidence="6">
    <location>
        <begin position="43"/>
        <end position="66"/>
    </location>
</feature>
<gene>
    <name evidence="7" type="primary">yjeH</name>
    <name evidence="7" type="ORF">LNL84_08230</name>
</gene>
<dbReference type="RefSeq" id="WP_244356747.1">
    <property type="nucleotide sequence ID" value="NZ_JAJNNZ010000005.1"/>
</dbReference>